<dbReference type="GO" id="GO:0016491">
    <property type="term" value="F:oxidoreductase activity"/>
    <property type="evidence" value="ECO:0007669"/>
    <property type="project" value="UniProtKB-KW"/>
</dbReference>
<dbReference type="OrthoDB" id="1663137at2759"/>
<comment type="similarity">
    <text evidence="1">Belongs to the NADH:flavin oxidoreductase/NADH oxidase family.</text>
</comment>
<evidence type="ECO:0000313" key="7">
    <source>
        <dbReference type="Proteomes" id="UP000777438"/>
    </source>
</evidence>
<dbReference type="AlphaFoldDB" id="A0A9P8W2B5"/>
<name>A0A9P8W2B5_9HYPO</name>
<keyword evidence="4" id="KW-0560">Oxidoreductase</keyword>
<accession>A0A9P8W2B5</accession>
<evidence type="ECO:0000256" key="1">
    <source>
        <dbReference type="ARBA" id="ARBA00005979"/>
    </source>
</evidence>
<dbReference type="SUPFAM" id="SSF51395">
    <property type="entry name" value="FMN-linked oxidoreductases"/>
    <property type="match status" value="1"/>
</dbReference>
<dbReference type="CDD" id="cd04733">
    <property type="entry name" value="OYE_like_2_FMN"/>
    <property type="match status" value="1"/>
</dbReference>
<feature type="non-terminal residue" evidence="6">
    <location>
        <position position="419"/>
    </location>
</feature>
<dbReference type="InterPro" id="IPR051799">
    <property type="entry name" value="NADH_flavin_oxidoreductase"/>
</dbReference>
<dbReference type="Pfam" id="PF00724">
    <property type="entry name" value="Oxidored_FMN"/>
    <property type="match status" value="1"/>
</dbReference>
<keyword evidence="7" id="KW-1185">Reference proteome</keyword>
<keyword evidence="3" id="KW-0288">FMN</keyword>
<dbReference type="GO" id="GO:0010181">
    <property type="term" value="F:FMN binding"/>
    <property type="evidence" value="ECO:0007669"/>
    <property type="project" value="InterPro"/>
</dbReference>
<evidence type="ECO:0000256" key="2">
    <source>
        <dbReference type="ARBA" id="ARBA00022630"/>
    </source>
</evidence>
<evidence type="ECO:0000256" key="4">
    <source>
        <dbReference type="ARBA" id="ARBA00023002"/>
    </source>
</evidence>
<dbReference type="Gene3D" id="3.20.20.70">
    <property type="entry name" value="Aldolase class I"/>
    <property type="match status" value="1"/>
</dbReference>
<dbReference type="Proteomes" id="UP000777438">
    <property type="component" value="Unassembled WGS sequence"/>
</dbReference>
<gene>
    <name evidence="6" type="ORF">B0T10DRAFT_442430</name>
</gene>
<protein>
    <recommendedName>
        <fullName evidence="5">NADH:flavin oxidoreductase/NADH oxidase N-terminal domain-containing protein</fullName>
    </recommendedName>
</protein>
<dbReference type="InterPro" id="IPR013785">
    <property type="entry name" value="Aldolase_TIM"/>
</dbReference>
<evidence type="ECO:0000256" key="3">
    <source>
        <dbReference type="ARBA" id="ARBA00022643"/>
    </source>
</evidence>
<reference evidence="6 7" key="1">
    <citation type="journal article" date="2021" name="Nat. Commun.">
        <title>Genetic determinants of endophytism in the Arabidopsis root mycobiome.</title>
        <authorList>
            <person name="Mesny F."/>
            <person name="Miyauchi S."/>
            <person name="Thiergart T."/>
            <person name="Pickel B."/>
            <person name="Atanasova L."/>
            <person name="Karlsson M."/>
            <person name="Huettel B."/>
            <person name="Barry K.W."/>
            <person name="Haridas S."/>
            <person name="Chen C."/>
            <person name="Bauer D."/>
            <person name="Andreopoulos W."/>
            <person name="Pangilinan J."/>
            <person name="LaButti K."/>
            <person name="Riley R."/>
            <person name="Lipzen A."/>
            <person name="Clum A."/>
            <person name="Drula E."/>
            <person name="Henrissat B."/>
            <person name="Kohler A."/>
            <person name="Grigoriev I.V."/>
            <person name="Martin F.M."/>
            <person name="Hacquard S."/>
        </authorList>
    </citation>
    <scope>NUCLEOTIDE SEQUENCE [LARGE SCALE GENOMIC DNA]</scope>
    <source>
        <strain evidence="6 7">MPI-CAGE-CH-0241</strain>
    </source>
</reference>
<proteinExistence type="inferred from homology"/>
<dbReference type="InterPro" id="IPR001155">
    <property type="entry name" value="OxRdtase_FMN_N"/>
</dbReference>
<feature type="domain" description="NADH:flavin oxidoreductase/NADH oxidase N-terminal" evidence="5">
    <location>
        <begin position="8"/>
        <end position="368"/>
    </location>
</feature>
<sequence length="419" mass="44866">MTESLLAQPIQLPCGLEIKNRLAKAALAEQMADGHKLPTTEQFRKTYGAWGDGGWGMILTGNVQTDERHLGGPDDNAIDVTSMSEDKVLESFKSLAAACRRGGTPTLVQINHPGRQSPVGAGKRSIFTKTLAPSAVPLNMGSDLLSRILGKLVFGTPKEMSAAEIEDVVERFANAARICAAAGFDGIEIHAAHGYLLAQFMSAKSNRRTDAYGGSAAARAKIVVDIIHAIRAVVPKTFCVGLKLNSADHQASSTPEASKELQECLEQASLLVEAGLDFIEISGGTYENPTMMMGTESSDSAPKSERTIARESFFLDFAREMRAKLPNTVLMVTGGFRTRLGMQAALEEGACDLIGIGRPAVLNPALPANTILNREIDDASATVYARKVPTPWLLKTFAPKSVGAGVESTWYAKQMQRMG</sequence>
<comment type="caution">
    <text evidence="6">The sequence shown here is derived from an EMBL/GenBank/DDBJ whole genome shotgun (WGS) entry which is preliminary data.</text>
</comment>
<dbReference type="PANTHER" id="PTHR43656">
    <property type="entry name" value="BINDING OXIDOREDUCTASE, PUTATIVE (AFU_ORTHOLOGUE AFUA_2G08260)-RELATED"/>
    <property type="match status" value="1"/>
</dbReference>
<dbReference type="PANTHER" id="PTHR43656:SF2">
    <property type="entry name" value="BINDING OXIDOREDUCTASE, PUTATIVE (AFU_ORTHOLOGUE AFUA_2G08260)-RELATED"/>
    <property type="match status" value="1"/>
</dbReference>
<evidence type="ECO:0000259" key="5">
    <source>
        <dbReference type="Pfam" id="PF00724"/>
    </source>
</evidence>
<organism evidence="6 7">
    <name type="scientific">Thelonectria olida</name>
    <dbReference type="NCBI Taxonomy" id="1576542"/>
    <lineage>
        <taxon>Eukaryota</taxon>
        <taxon>Fungi</taxon>
        <taxon>Dikarya</taxon>
        <taxon>Ascomycota</taxon>
        <taxon>Pezizomycotina</taxon>
        <taxon>Sordariomycetes</taxon>
        <taxon>Hypocreomycetidae</taxon>
        <taxon>Hypocreales</taxon>
        <taxon>Nectriaceae</taxon>
        <taxon>Thelonectria</taxon>
    </lineage>
</organism>
<dbReference type="EMBL" id="JAGPYM010000014">
    <property type="protein sequence ID" value="KAH6887405.1"/>
    <property type="molecule type" value="Genomic_DNA"/>
</dbReference>
<evidence type="ECO:0000313" key="6">
    <source>
        <dbReference type="EMBL" id="KAH6887405.1"/>
    </source>
</evidence>
<keyword evidence="2" id="KW-0285">Flavoprotein</keyword>